<dbReference type="Pfam" id="PF14231">
    <property type="entry name" value="GXWXG"/>
    <property type="match status" value="1"/>
</dbReference>
<gene>
    <name evidence="3" type="ORF">CDD80_6848</name>
</gene>
<feature type="domain" description="DUF4334" evidence="2">
    <location>
        <begin position="94"/>
        <end position="151"/>
    </location>
</feature>
<sequence>MSSPEQDYIKLTEQDHVQPEVAAATFAALQPATAELLTRGDGVWDGYAIKTGHPGEAQLRDMKWVGKTFRSHTDVDPVVVDDEAGGRKLNEAWGHAELKELTFGGRNTIAMVYNSFPITDYFHYVNDDLVAGVMETTMDGLQEPFHFFLKRHTPTMGIATGQTE</sequence>
<dbReference type="Pfam" id="PF14232">
    <property type="entry name" value="DUF4334"/>
    <property type="match status" value="1"/>
</dbReference>
<organism evidence="3 4">
    <name type="scientific">Ophiocordyceps camponoti-rufipedis</name>
    <dbReference type="NCBI Taxonomy" id="2004952"/>
    <lineage>
        <taxon>Eukaryota</taxon>
        <taxon>Fungi</taxon>
        <taxon>Dikarya</taxon>
        <taxon>Ascomycota</taxon>
        <taxon>Pezizomycotina</taxon>
        <taxon>Sordariomycetes</taxon>
        <taxon>Hypocreomycetidae</taxon>
        <taxon>Hypocreales</taxon>
        <taxon>Ophiocordycipitaceae</taxon>
        <taxon>Ophiocordyceps</taxon>
    </lineage>
</organism>
<dbReference type="InterPro" id="IPR025568">
    <property type="entry name" value="DUF4334"/>
</dbReference>
<reference evidence="3 4" key="1">
    <citation type="submission" date="2017-06" db="EMBL/GenBank/DDBJ databases">
        <title>Ant-infecting Ophiocordyceps genomes reveal a high diversity of potential behavioral manipulation genes and a possible major role for enterotoxins.</title>
        <authorList>
            <person name="De Bekker C."/>
            <person name="Evans H.C."/>
            <person name="Brachmann A."/>
            <person name="Hughes D.P."/>
        </authorList>
    </citation>
    <scope>NUCLEOTIDE SEQUENCE [LARGE SCALE GENOMIC DNA]</scope>
    <source>
        <strain evidence="3 4">Map16</strain>
    </source>
</reference>
<evidence type="ECO:0000259" key="2">
    <source>
        <dbReference type="Pfam" id="PF14232"/>
    </source>
</evidence>
<proteinExistence type="predicted"/>
<dbReference type="Gene3D" id="2.40.128.580">
    <property type="entry name" value="GXWXG domain"/>
    <property type="match status" value="1"/>
</dbReference>
<dbReference type="OrthoDB" id="2213372at2759"/>
<comment type="caution">
    <text evidence="3">The sequence shown here is derived from an EMBL/GenBank/DDBJ whole genome shotgun (WGS) entry which is preliminary data.</text>
</comment>
<dbReference type="InterPro" id="IPR025951">
    <property type="entry name" value="GXWXG_dom"/>
</dbReference>
<evidence type="ECO:0000313" key="3">
    <source>
        <dbReference type="EMBL" id="PHH78441.1"/>
    </source>
</evidence>
<dbReference type="Proteomes" id="UP000226431">
    <property type="component" value="Unassembled WGS sequence"/>
</dbReference>
<accession>A0A2C5ZGW0</accession>
<dbReference type="AlphaFoldDB" id="A0A2C5ZGW0"/>
<dbReference type="STRING" id="2004952.A0A2C5ZGW0"/>
<dbReference type="EMBL" id="NJES01000079">
    <property type="protein sequence ID" value="PHH78441.1"/>
    <property type="molecule type" value="Genomic_DNA"/>
</dbReference>
<name>A0A2C5ZGW0_9HYPO</name>
<keyword evidence="4" id="KW-1185">Reference proteome</keyword>
<evidence type="ECO:0000259" key="1">
    <source>
        <dbReference type="Pfam" id="PF14231"/>
    </source>
</evidence>
<protein>
    <submittedName>
        <fullName evidence="3">Uncharacterized protein</fullName>
    </submittedName>
</protein>
<evidence type="ECO:0000313" key="4">
    <source>
        <dbReference type="Proteomes" id="UP000226431"/>
    </source>
</evidence>
<feature type="domain" description="GXWXG" evidence="1">
    <location>
        <begin position="25"/>
        <end position="85"/>
    </location>
</feature>